<dbReference type="GO" id="GO:0008794">
    <property type="term" value="F:arsenate reductase (glutaredoxin) activity"/>
    <property type="evidence" value="ECO:0007669"/>
    <property type="project" value="UniProtKB-UniRule"/>
</dbReference>
<comment type="similarity">
    <text evidence="1 3 4">Belongs to the ArsC family.</text>
</comment>
<comment type="caution">
    <text evidence="5">The sequence shown here is derived from an EMBL/GenBank/DDBJ whole genome shotgun (WGS) entry which is preliminary data.</text>
</comment>
<dbReference type="InterPro" id="IPR006660">
    <property type="entry name" value="Arsenate_reductase-like"/>
</dbReference>
<keyword evidence="2 4" id="KW-0560">Oxidoreductase</keyword>
<dbReference type="EMBL" id="VCBC01000017">
    <property type="protein sequence ID" value="TLU61318.1"/>
    <property type="molecule type" value="Genomic_DNA"/>
</dbReference>
<dbReference type="Proteomes" id="UP000307790">
    <property type="component" value="Unassembled WGS sequence"/>
</dbReference>
<evidence type="ECO:0000256" key="3">
    <source>
        <dbReference type="PROSITE-ProRule" id="PRU01282"/>
    </source>
</evidence>
<proteinExistence type="inferred from homology"/>
<dbReference type="EC" id="1.20.4.1" evidence="4"/>
<evidence type="ECO:0000256" key="2">
    <source>
        <dbReference type="ARBA" id="ARBA00023002"/>
    </source>
</evidence>
<dbReference type="NCBIfam" id="TIGR00014">
    <property type="entry name" value="arsC"/>
    <property type="match status" value="1"/>
</dbReference>
<dbReference type="AlphaFoldDB" id="A0A5R9IGP7"/>
<dbReference type="SUPFAM" id="SSF52833">
    <property type="entry name" value="Thioredoxin-like"/>
    <property type="match status" value="1"/>
</dbReference>
<dbReference type="InterPro" id="IPR006659">
    <property type="entry name" value="Arsenate_reductase"/>
</dbReference>
<dbReference type="PANTHER" id="PTHR30041:SF4">
    <property type="entry name" value="ARSENATE REDUCTASE"/>
    <property type="match status" value="1"/>
</dbReference>
<dbReference type="OrthoDB" id="9790554at2"/>
<dbReference type="RefSeq" id="WP_138321131.1">
    <property type="nucleotide sequence ID" value="NZ_VCBC01000017.1"/>
</dbReference>
<gene>
    <name evidence="5" type="primary">arsC</name>
    <name evidence="5" type="ORF">FE810_15010</name>
</gene>
<dbReference type="InterPro" id="IPR036249">
    <property type="entry name" value="Thioredoxin-like_sf"/>
</dbReference>
<name>A0A5R9IGP7_9GAMM</name>
<keyword evidence="6" id="KW-1185">Reference proteome</keyword>
<evidence type="ECO:0000256" key="4">
    <source>
        <dbReference type="RuleBase" id="RU362029"/>
    </source>
</evidence>
<dbReference type="Gene3D" id="3.40.30.10">
    <property type="entry name" value="Glutaredoxin"/>
    <property type="match status" value="1"/>
</dbReference>
<evidence type="ECO:0000313" key="5">
    <source>
        <dbReference type="EMBL" id="TLU61318.1"/>
    </source>
</evidence>
<comment type="catalytic activity">
    <reaction evidence="4">
        <text>[glutaredoxin]-dithiol + arsenate + glutathione + H(+) = glutathionyl-S-S-[glutaredoxin] + arsenite + H2O</text>
        <dbReference type="Rhea" id="RHEA:22016"/>
        <dbReference type="Rhea" id="RHEA-COMP:10729"/>
        <dbReference type="Rhea" id="RHEA-COMP:17668"/>
        <dbReference type="ChEBI" id="CHEBI:15377"/>
        <dbReference type="ChEBI" id="CHEBI:15378"/>
        <dbReference type="ChEBI" id="CHEBI:29242"/>
        <dbReference type="ChEBI" id="CHEBI:29950"/>
        <dbReference type="ChEBI" id="CHEBI:48597"/>
        <dbReference type="ChEBI" id="CHEBI:57925"/>
        <dbReference type="ChEBI" id="CHEBI:146199"/>
        <dbReference type="EC" id="1.20.4.1"/>
    </reaction>
</comment>
<protein>
    <recommendedName>
        <fullName evidence="4">Arsenate reductase</fullName>
        <ecNumber evidence="4">1.20.4.1</ecNumber>
    </recommendedName>
</protein>
<accession>A0A5R9IGP7</accession>
<sequence length="120" mass="13583">MSQYTIYHNPRCSKSRQTLQLMQDANVDPEIVEYLKTPLNKQQILDVAQRLNVEPIKMMRTKEAEFKALGLSKDSSADALVDAMVTTPKLMERPIVVCGDKACIGRPPENVLSLIEHEQQ</sequence>
<dbReference type="CDD" id="cd03034">
    <property type="entry name" value="ArsC_ArsC"/>
    <property type="match status" value="1"/>
</dbReference>
<evidence type="ECO:0000256" key="1">
    <source>
        <dbReference type="ARBA" id="ARBA00007198"/>
    </source>
</evidence>
<reference evidence="5 6" key="1">
    <citation type="submission" date="2019-05" db="EMBL/GenBank/DDBJ databases">
        <title>Genome sequences of Thalassotalea litorea 1K03283.</title>
        <authorList>
            <person name="Zhang D."/>
        </authorList>
    </citation>
    <scope>NUCLEOTIDE SEQUENCE [LARGE SCALE GENOMIC DNA]</scope>
    <source>
        <strain evidence="5 6">MCCC 1K03283</strain>
    </source>
</reference>
<dbReference type="Pfam" id="PF03960">
    <property type="entry name" value="ArsC"/>
    <property type="match status" value="1"/>
</dbReference>
<evidence type="ECO:0000313" key="6">
    <source>
        <dbReference type="Proteomes" id="UP000307790"/>
    </source>
</evidence>
<dbReference type="PANTHER" id="PTHR30041">
    <property type="entry name" value="ARSENATE REDUCTASE"/>
    <property type="match status" value="1"/>
</dbReference>
<dbReference type="PROSITE" id="PS51353">
    <property type="entry name" value="ARSC"/>
    <property type="match status" value="1"/>
</dbReference>
<organism evidence="5 6">
    <name type="scientific">Thalassotalea litorea</name>
    <dbReference type="NCBI Taxonomy" id="2020715"/>
    <lineage>
        <taxon>Bacteria</taxon>
        <taxon>Pseudomonadati</taxon>
        <taxon>Pseudomonadota</taxon>
        <taxon>Gammaproteobacteria</taxon>
        <taxon>Alteromonadales</taxon>
        <taxon>Colwelliaceae</taxon>
        <taxon>Thalassotalea</taxon>
    </lineage>
</organism>